<organism evidence="2 3">
    <name type="scientific">Enterococcus faecalis RP2S-4</name>
    <dbReference type="NCBI Taxonomy" id="1244145"/>
    <lineage>
        <taxon>Bacteria</taxon>
        <taxon>Bacillati</taxon>
        <taxon>Bacillota</taxon>
        <taxon>Bacilli</taxon>
        <taxon>Lactobacillales</taxon>
        <taxon>Enterococcaceae</taxon>
        <taxon>Enterococcus</taxon>
    </lineage>
</organism>
<dbReference type="InterPro" id="IPR024735">
    <property type="entry name" value="TcpC"/>
</dbReference>
<sequence>MKFIKRKKPPKQQLLKDKAEISPKTARIVFLSALGLLVATVPLSFLMAKNANVNATQNKEALAVVQKDLASDTKETLNEDLAKRYLGEFVPLYMNKPSDEKARADRDKNLATYMAKKLPKEEETAITQKLDSSSFFTFEKQKQTYVAKYVVTYTVSYPVEKERTVTKKEGKKTVTEKQKYKEQESSQRTVLLMIPFIQKNGQFKVTSLPYYSSIPSLKAGDMDGKTIQNNSFDRVDEQEEAKLADFLKQFYQLYGSDDKKQLSYLMANPVVLGEGFTVKQGEPAFYKDGKNYLIVDTPTIQEGDSGNNHKEYVVLTVVRQDGKFYIDKFAHDLGGIVE</sequence>
<dbReference type="EMBL" id="ATIR01000030">
    <property type="protein sequence ID" value="EPI09649.1"/>
    <property type="molecule type" value="Genomic_DNA"/>
</dbReference>
<evidence type="ECO:0008006" key="4">
    <source>
        <dbReference type="Google" id="ProtNLM"/>
    </source>
</evidence>
<dbReference type="AlphaFoldDB" id="A0ABC9TLM2"/>
<dbReference type="CDD" id="cd16428">
    <property type="entry name" value="TcpC_C"/>
    <property type="match status" value="1"/>
</dbReference>
<dbReference type="Gene3D" id="3.10.450.540">
    <property type="match status" value="2"/>
</dbReference>
<accession>A0ABC9TLM2</accession>
<comment type="caution">
    <text evidence="2">The sequence shown here is derived from an EMBL/GenBank/DDBJ whole genome shotgun (WGS) entry which is preliminary data.</text>
</comment>
<dbReference type="RefSeq" id="WP_016627215.1">
    <property type="nucleotide sequence ID" value="NZ_KE351861.1"/>
</dbReference>
<feature type="transmembrane region" description="Helical" evidence="1">
    <location>
        <begin position="28"/>
        <end position="48"/>
    </location>
</feature>
<keyword evidence="1" id="KW-0812">Transmembrane</keyword>
<evidence type="ECO:0000313" key="2">
    <source>
        <dbReference type="EMBL" id="EPI09649.1"/>
    </source>
</evidence>
<evidence type="ECO:0000313" key="3">
    <source>
        <dbReference type="Proteomes" id="UP000015750"/>
    </source>
</evidence>
<dbReference type="Proteomes" id="UP000015750">
    <property type="component" value="Unassembled WGS sequence"/>
</dbReference>
<proteinExistence type="predicted"/>
<dbReference type="Pfam" id="PF12642">
    <property type="entry name" value="TpcC"/>
    <property type="match status" value="1"/>
</dbReference>
<keyword evidence="1" id="KW-1133">Transmembrane helix</keyword>
<evidence type="ECO:0000256" key="1">
    <source>
        <dbReference type="SAM" id="Phobius"/>
    </source>
</evidence>
<dbReference type="InterPro" id="IPR035628">
    <property type="entry name" value="TcpC_C"/>
</dbReference>
<dbReference type="CDD" id="cd16386">
    <property type="entry name" value="TcpC_N"/>
    <property type="match status" value="1"/>
</dbReference>
<reference evidence="2 3" key="1">
    <citation type="submission" date="2013-06" db="EMBL/GenBank/DDBJ databases">
        <authorList>
            <person name="Weinstock G."/>
            <person name="Sodergren E."/>
            <person name="Lobos E.A."/>
            <person name="Fulton L."/>
            <person name="Fulton R."/>
            <person name="Courtney L."/>
            <person name="Fronick C."/>
            <person name="O'Laughlin M."/>
            <person name="Godfrey J."/>
            <person name="Wilson R.M."/>
            <person name="Miner T."/>
            <person name="Farmer C."/>
            <person name="Delehaunty K."/>
            <person name="Cordes M."/>
            <person name="Minx P."/>
            <person name="Tomlinson C."/>
            <person name="Chen J."/>
            <person name="Wollam A."/>
            <person name="Pepin K.H."/>
            <person name="Bhonagiri V."/>
            <person name="Zhang X."/>
            <person name="Warren W."/>
            <person name="Mitreva M."/>
            <person name="Mardis E.R."/>
            <person name="Wilson R.K."/>
        </authorList>
    </citation>
    <scope>NUCLEOTIDE SEQUENCE [LARGE SCALE GENOMIC DNA]</scope>
    <source>
        <strain evidence="2 3">RP2S-4</strain>
    </source>
</reference>
<keyword evidence="1" id="KW-0472">Membrane</keyword>
<name>A0ABC9TLM2_ENTFL</name>
<gene>
    <name evidence="2" type="ORF">D358_01140</name>
</gene>
<protein>
    <recommendedName>
        <fullName evidence="4">Conjugal transfer protein</fullName>
    </recommendedName>
</protein>